<dbReference type="InterPro" id="IPR032675">
    <property type="entry name" value="LRR_dom_sf"/>
</dbReference>
<protein>
    <recommendedName>
        <fullName evidence="4">F-box domain-containing protein</fullName>
    </recommendedName>
</protein>
<evidence type="ECO:0000313" key="3">
    <source>
        <dbReference type="Proteomes" id="UP000823405"/>
    </source>
</evidence>
<reference evidence="2" key="1">
    <citation type="journal article" date="2020" name="Fungal Divers.">
        <title>Resolving the Mortierellaceae phylogeny through synthesis of multi-gene phylogenetics and phylogenomics.</title>
        <authorList>
            <person name="Vandepol N."/>
            <person name="Liber J."/>
            <person name="Desiro A."/>
            <person name="Na H."/>
            <person name="Kennedy M."/>
            <person name="Barry K."/>
            <person name="Grigoriev I.V."/>
            <person name="Miller A.N."/>
            <person name="O'Donnell K."/>
            <person name="Stajich J.E."/>
            <person name="Bonito G."/>
        </authorList>
    </citation>
    <scope>NUCLEOTIDE SEQUENCE</scope>
    <source>
        <strain evidence="2">NVP60</strain>
    </source>
</reference>
<sequence length="555" mass="63788">MPELVLHLLLYLDPTSISRLMQTSRCLKDISTPALYYHVKIDFESTKPKHNIFTSTESILELARNQQEEEEEEEEEEEREEGLLPTIRIFYCAPYKDCPYRLPKFCDPKATLTYICWIMDCNPHLQDVGLYKVLVSDQRDIRLLTTSIFGLKHLQRGVLELNYRDWEESAQSFRWAPIFFGCCPPSVQCFQLELLHSDMYWNWPFDRRQAEPIWQKSDQDCGLLPITTMATNLPLRGQEPLTNLTKLMFLDLIEEIVPEEEFRSMLGQCPNLKHLTMPTVEPIRNPRDLAREIARLCPRLTFINTTHGVGGIGIWETMVWLLEMLPKQLVQGFDCGGDVSFEISGLSQNTDVRSLFWRHSTTLQTIHLGGCRNFDSKAIQAILIGCGGVESLTVHWSIHWSATRDPHQQLCLYLEDAIEVPWACARGLQVLMLTVAIPDQPLRHLTQGQDLFYERPSPLTLSEEETRQFELLEALYRQIGAMSELRTLDLRAIYYDPQGNRGSSADYLLNSFPALLHLNDAAHTETGRPGYLHHLGGLTKLEELMGSMTLTKETT</sequence>
<dbReference type="Proteomes" id="UP000823405">
    <property type="component" value="Unassembled WGS sequence"/>
</dbReference>
<dbReference type="AlphaFoldDB" id="A0A9P6R3A0"/>
<evidence type="ECO:0000313" key="2">
    <source>
        <dbReference type="EMBL" id="KAG0310444.1"/>
    </source>
</evidence>
<organism evidence="2 3">
    <name type="scientific">Linnemannia gamsii</name>
    <dbReference type="NCBI Taxonomy" id="64522"/>
    <lineage>
        <taxon>Eukaryota</taxon>
        <taxon>Fungi</taxon>
        <taxon>Fungi incertae sedis</taxon>
        <taxon>Mucoromycota</taxon>
        <taxon>Mortierellomycotina</taxon>
        <taxon>Mortierellomycetes</taxon>
        <taxon>Mortierellales</taxon>
        <taxon>Mortierellaceae</taxon>
        <taxon>Linnemannia</taxon>
    </lineage>
</organism>
<feature type="coiled-coil region" evidence="1">
    <location>
        <begin position="56"/>
        <end position="83"/>
    </location>
</feature>
<proteinExistence type="predicted"/>
<comment type="caution">
    <text evidence="2">The sequence shown here is derived from an EMBL/GenBank/DDBJ whole genome shotgun (WGS) entry which is preliminary data.</text>
</comment>
<feature type="non-terminal residue" evidence="2">
    <location>
        <position position="555"/>
    </location>
</feature>
<dbReference type="Gene3D" id="3.80.10.10">
    <property type="entry name" value="Ribonuclease Inhibitor"/>
    <property type="match status" value="1"/>
</dbReference>
<gene>
    <name evidence="2" type="ORF">BGZ97_012557</name>
</gene>
<accession>A0A9P6R3A0</accession>
<evidence type="ECO:0000256" key="1">
    <source>
        <dbReference type="SAM" id="Coils"/>
    </source>
</evidence>
<name>A0A9P6R3A0_9FUNG</name>
<dbReference type="SUPFAM" id="SSF52047">
    <property type="entry name" value="RNI-like"/>
    <property type="match status" value="1"/>
</dbReference>
<keyword evidence="3" id="KW-1185">Reference proteome</keyword>
<dbReference type="EMBL" id="JAAAIN010000837">
    <property type="protein sequence ID" value="KAG0310444.1"/>
    <property type="molecule type" value="Genomic_DNA"/>
</dbReference>
<dbReference type="OrthoDB" id="2441355at2759"/>
<evidence type="ECO:0008006" key="4">
    <source>
        <dbReference type="Google" id="ProtNLM"/>
    </source>
</evidence>
<keyword evidence="1" id="KW-0175">Coiled coil</keyword>